<gene>
    <name evidence="12" type="ORF">ONE63_005347</name>
</gene>
<comment type="caution">
    <text evidence="12">The sequence shown here is derived from an EMBL/GenBank/DDBJ whole genome shotgun (WGS) entry which is preliminary data.</text>
</comment>
<feature type="compositionally biased region" description="Basic and acidic residues" evidence="10">
    <location>
        <begin position="247"/>
        <end position="279"/>
    </location>
</feature>
<dbReference type="Gene3D" id="3.60.40.10">
    <property type="entry name" value="PPM-type phosphatase domain"/>
    <property type="match status" value="2"/>
</dbReference>
<evidence type="ECO:0000256" key="3">
    <source>
        <dbReference type="ARBA" id="ARBA00013081"/>
    </source>
</evidence>
<evidence type="ECO:0000256" key="7">
    <source>
        <dbReference type="ARBA" id="ARBA00022912"/>
    </source>
</evidence>
<name>A0AAV7Y1C8_9NEOP</name>
<dbReference type="InterPro" id="IPR001932">
    <property type="entry name" value="PPM-type_phosphatase-like_dom"/>
</dbReference>
<dbReference type="AlphaFoldDB" id="A0AAV7Y1C8"/>
<feature type="compositionally biased region" description="Acidic residues" evidence="10">
    <location>
        <begin position="399"/>
        <end position="414"/>
    </location>
</feature>
<evidence type="ECO:0000313" key="13">
    <source>
        <dbReference type="Proteomes" id="UP001075354"/>
    </source>
</evidence>
<dbReference type="CDD" id="cd00143">
    <property type="entry name" value="PP2Cc"/>
    <property type="match status" value="1"/>
</dbReference>
<dbReference type="Proteomes" id="UP001075354">
    <property type="component" value="Chromosome 2"/>
</dbReference>
<evidence type="ECO:0000259" key="11">
    <source>
        <dbReference type="PROSITE" id="PS51746"/>
    </source>
</evidence>
<dbReference type="GO" id="GO:0046872">
    <property type="term" value="F:metal ion binding"/>
    <property type="evidence" value="ECO:0007669"/>
    <property type="project" value="UniProtKB-KW"/>
</dbReference>
<protein>
    <recommendedName>
        <fullName evidence="3">protein-serine/threonine phosphatase</fullName>
        <ecNumber evidence="3">3.1.3.16</ecNumber>
    </recommendedName>
</protein>
<dbReference type="PANTHER" id="PTHR13832:SF803">
    <property type="entry name" value="PROTEIN PHOSPHATASE 1G"/>
    <property type="match status" value="1"/>
</dbReference>
<feature type="domain" description="PPM-type phosphatase" evidence="11">
    <location>
        <begin position="23"/>
        <end position="647"/>
    </location>
</feature>
<dbReference type="SMART" id="SM00332">
    <property type="entry name" value="PP2Cc"/>
    <property type="match status" value="1"/>
</dbReference>
<feature type="compositionally biased region" description="Basic and acidic residues" evidence="10">
    <location>
        <begin position="669"/>
        <end position="712"/>
    </location>
</feature>
<comment type="similarity">
    <text evidence="2 9">Belongs to the PP2C family.</text>
</comment>
<evidence type="ECO:0000256" key="6">
    <source>
        <dbReference type="ARBA" id="ARBA00022842"/>
    </source>
</evidence>
<accession>A0AAV7Y1C8</accession>
<keyword evidence="6" id="KW-0460">Magnesium</keyword>
<keyword evidence="5 9" id="KW-0378">Hydrolase</keyword>
<proteinExistence type="inferred from homology"/>
<dbReference type="PROSITE" id="PS01032">
    <property type="entry name" value="PPM_1"/>
    <property type="match status" value="1"/>
</dbReference>
<evidence type="ECO:0000256" key="9">
    <source>
        <dbReference type="RuleBase" id="RU003465"/>
    </source>
</evidence>
<keyword evidence="8" id="KW-0464">Manganese</keyword>
<dbReference type="InterPro" id="IPR000222">
    <property type="entry name" value="PP2C_BS"/>
</dbReference>
<feature type="compositionally biased region" description="Acidic residues" evidence="10">
    <location>
        <begin position="423"/>
        <end position="460"/>
    </location>
</feature>
<dbReference type="GO" id="GO:0004722">
    <property type="term" value="F:protein serine/threonine phosphatase activity"/>
    <property type="evidence" value="ECO:0007669"/>
    <property type="project" value="UniProtKB-EC"/>
</dbReference>
<feature type="compositionally biased region" description="Basic and acidic residues" evidence="10">
    <location>
        <begin position="299"/>
        <end position="317"/>
    </location>
</feature>
<dbReference type="InterPro" id="IPR015655">
    <property type="entry name" value="PP2C"/>
</dbReference>
<dbReference type="EC" id="3.1.3.16" evidence="3"/>
<comment type="cofactor">
    <cofactor evidence="1">
        <name>Mn(2+)</name>
        <dbReference type="ChEBI" id="CHEBI:29035"/>
    </cofactor>
</comment>
<evidence type="ECO:0000313" key="12">
    <source>
        <dbReference type="EMBL" id="KAJ1530443.1"/>
    </source>
</evidence>
<keyword evidence="13" id="KW-1185">Reference proteome</keyword>
<evidence type="ECO:0000256" key="1">
    <source>
        <dbReference type="ARBA" id="ARBA00001936"/>
    </source>
</evidence>
<dbReference type="SUPFAM" id="SSF81606">
    <property type="entry name" value="PP2C-like"/>
    <property type="match status" value="2"/>
</dbReference>
<evidence type="ECO:0000256" key="4">
    <source>
        <dbReference type="ARBA" id="ARBA00022723"/>
    </source>
</evidence>
<organism evidence="12 13">
    <name type="scientific">Megalurothrips usitatus</name>
    <name type="common">bean blossom thrips</name>
    <dbReference type="NCBI Taxonomy" id="439358"/>
    <lineage>
        <taxon>Eukaryota</taxon>
        <taxon>Metazoa</taxon>
        <taxon>Ecdysozoa</taxon>
        <taxon>Arthropoda</taxon>
        <taxon>Hexapoda</taxon>
        <taxon>Insecta</taxon>
        <taxon>Pterygota</taxon>
        <taxon>Neoptera</taxon>
        <taxon>Paraneoptera</taxon>
        <taxon>Thysanoptera</taxon>
        <taxon>Terebrantia</taxon>
        <taxon>Thripoidea</taxon>
        <taxon>Thripidae</taxon>
        <taxon>Megalurothrips</taxon>
    </lineage>
</organism>
<sequence length="758" mass="80739">MGAYLSEPLTEKASSDESNEYLACGLSSMQGWRMTQEDAHNAVLNFDDGTSFFAVYDGHGGHEVAAYCAEHLPKFLKDMDAYKKGEVLEALKQAFLGFDETLTKPDIVAVLKELAGSKDNGSSDEDDENVNNLAEEASMPIEELLAKYQSEGGLAAIKKLRDGSVPSSPFLKARRASGSGVGCSSSSDGPSGSSSGSSAGCSSSFSDQVSSSSANESAGPSNSSEVNSSDDVPDTQTASPDIGSSGDVKEKEDKDVGSSVDDSKVEKKTDEAKNEKDGESAVSSGSSGSSTQQNGAVDSTEKKEVNGDVNHDGKLEENGSSTNDAVSSSSPSKEASVKNGDVTPSQEGRVKGKGKAKDKSPRPDPEAEEAESPSKTKRPTRSSTLQLYRDIIKARAGLDVDDDSDDTEDDEDTTFDGGVASSSDEDIDGEDEDEDEEDEDEEDEDEEDSMDDEEDEDCEDFGMGMKEEPGADSGCTAVVALLKGRDLYVANAGDSRCVVCRNGTAIEMSLDHKPEDPLEWQRILQAGGKVTCDGRVNGGLNLSRAIGDHAYKQNKEKSATEQMITALPDVRTLRINPDVDEFMVLACDGIWNYLSSQEVVDFVRKRVQEGKLKMSQICEELFDHCLAPNTLGDGTGCDNMTAVIVQFRPELSKLPVTLTRDSVFDEPIKNEKADAAGEAEAKPDVKTGDVKKETEAVTEAEAKVKPEIKGENDVPSNEVSTSNSLKRAAPSSEVDGQNGADPPEKKIKTESEAVAVEV</sequence>
<dbReference type="PROSITE" id="PS51746">
    <property type="entry name" value="PPM_2"/>
    <property type="match status" value="1"/>
</dbReference>
<evidence type="ECO:0000256" key="2">
    <source>
        <dbReference type="ARBA" id="ARBA00006702"/>
    </source>
</evidence>
<evidence type="ECO:0000256" key="5">
    <source>
        <dbReference type="ARBA" id="ARBA00022801"/>
    </source>
</evidence>
<evidence type="ECO:0000256" key="8">
    <source>
        <dbReference type="ARBA" id="ARBA00023211"/>
    </source>
</evidence>
<reference evidence="12" key="1">
    <citation type="submission" date="2022-12" db="EMBL/GenBank/DDBJ databases">
        <title>Chromosome-level genome assembly of the bean flower thrips Megalurothrips usitatus.</title>
        <authorList>
            <person name="Ma L."/>
            <person name="Liu Q."/>
            <person name="Li H."/>
            <person name="Cai W."/>
        </authorList>
    </citation>
    <scope>NUCLEOTIDE SEQUENCE</scope>
    <source>
        <strain evidence="12">Cailab_2022a</strain>
    </source>
</reference>
<dbReference type="Pfam" id="PF00481">
    <property type="entry name" value="PP2C"/>
    <property type="match status" value="2"/>
</dbReference>
<feature type="region of interest" description="Disordered" evidence="10">
    <location>
        <begin position="163"/>
        <end position="472"/>
    </location>
</feature>
<feature type="compositionally biased region" description="Basic and acidic residues" evidence="10">
    <location>
        <begin position="742"/>
        <end position="751"/>
    </location>
</feature>
<feature type="compositionally biased region" description="Basic and acidic residues" evidence="10">
    <location>
        <begin position="355"/>
        <end position="365"/>
    </location>
</feature>
<dbReference type="EMBL" id="JAPTSV010000002">
    <property type="protein sequence ID" value="KAJ1530443.1"/>
    <property type="molecule type" value="Genomic_DNA"/>
</dbReference>
<dbReference type="PANTHER" id="PTHR13832">
    <property type="entry name" value="PROTEIN PHOSPHATASE 2C"/>
    <property type="match status" value="1"/>
</dbReference>
<feature type="compositionally biased region" description="Low complexity" evidence="10">
    <location>
        <begin position="325"/>
        <end position="338"/>
    </location>
</feature>
<dbReference type="InterPro" id="IPR036457">
    <property type="entry name" value="PPM-type-like_dom_sf"/>
</dbReference>
<feature type="region of interest" description="Disordered" evidence="10">
    <location>
        <begin position="669"/>
        <end position="758"/>
    </location>
</feature>
<keyword evidence="4" id="KW-0479">Metal-binding</keyword>
<keyword evidence="7 9" id="KW-0904">Protein phosphatase</keyword>
<feature type="compositionally biased region" description="Polar residues" evidence="10">
    <location>
        <begin position="714"/>
        <end position="725"/>
    </location>
</feature>
<feature type="compositionally biased region" description="Low complexity" evidence="10">
    <location>
        <begin position="182"/>
        <end position="230"/>
    </location>
</feature>
<evidence type="ECO:0000256" key="10">
    <source>
        <dbReference type="SAM" id="MobiDB-lite"/>
    </source>
</evidence>